<dbReference type="OrthoDB" id="294378at2759"/>
<keyword evidence="1" id="KW-0677">Repeat</keyword>
<proteinExistence type="predicted"/>
<dbReference type="PANTHER" id="PTHR43215">
    <property type="entry name" value="RADIAL SPOKE HEAD 1 HOMOLOG"/>
    <property type="match status" value="1"/>
</dbReference>
<dbReference type="EMBL" id="SNRW01018517">
    <property type="protein sequence ID" value="KAA6367263.1"/>
    <property type="molecule type" value="Genomic_DNA"/>
</dbReference>
<dbReference type="AlphaFoldDB" id="A0A5J4UAS5"/>
<feature type="compositionally biased region" description="Low complexity" evidence="2">
    <location>
        <begin position="185"/>
        <end position="195"/>
    </location>
</feature>
<feature type="compositionally biased region" description="Basic and acidic residues" evidence="2">
    <location>
        <begin position="251"/>
        <end position="262"/>
    </location>
</feature>
<organism evidence="3 4">
    <name type="scientific">Streblomastix strix</name>
    <dbReference type="NCBI Taxonomy" id="222440"/>
    <lineage>
        <taxon>Eukaryota</taxon>
        <taxon>Metamonada</taxon>
        <taxon>Preaxostyla</taxon>
        <taxon>Oxymonadida</taxon>
        <taxon>Streblomastigidae</taxon>
        <taxon>Streblomastix</taxon>
    </lineage>
</organism>
<evidence type="ECO:0000313" key="4">
    <source>
        <dbReference type="Proteomes" id="UP000324800"/>
    </source>
</evidence>
<feature type="region of interest" description="Disordered" evidence="2">
    <location>
        <begin position="241"/>
        <end position="262"/>
    </location>
</feature>
<feature type="compositionally biased region" description="Polar residues" evidence="2">
    <location>
        <begin position="157"/>
        <end position="179"/>
    </location>
</feature>
<reference evidence="3 4" key="1">
    <citation type="submission" date="2019-03" db="EMBL/GenBank/DDBJ databases">
        <title>Single cell metagenomics reveals metabolic interactions within the superorganism composed of flagellate Streblomastix strix and complex community of Bacteroidetes bacteria on its surface.</title>
        <authorList>
            <person name="Treitli S.C."/>
            <person name="Kolisko M."/>
            <person name="Husnik F."/>
            <person name="Keeling P."/>
            <person name="Hampl V."/>
        </authorList>
    </citation>
    <scope>NUCLEOTIDE SEQUENCE [LARGE SCALE GENOMIC DNA]</scope>
    <source>
        <strain evidence="3">ST1C</strain>
    </source>
</reference>
<protein>
    <recommendedName>
        <fullName evidence="5">MORN repeat protein</fullName>
    </recommendedName>
</protein>
<dbReference type="Proteomes" id="UP000324800">
    <property type="component" value="Unassembled WGS sequence"/>
</dbReference>
<sequence length="262" mass="30097">MRWGEGKCWFGDMSTKDWEIWEMKIMDGNFIGNRNLQGNLIRGFDSKDKSDDNLKGMFSISGTIPSPPRQTSTQINQSTFQQQSILTNYIQTLTSYDSGEITQLGFYYEGMWKNNRRFGEGIQRYKNGDCFRGVWVDGFREGAGVLDKKLNEIDGRQSGQKSQNRGSWMFVSPQNSSLENKSKQNEQSPQQNQSQGCQVEGVWKHGKINGDVIIRFKNGDIDFAQFEYGIRNRRGKRIFSNGDVYTGERGGNQEKKKEKLIK</sequence>
<accession>A0A5J4UAS5</accession>
<evidence type="ECO:0000313" key="3">
    <source>
        <dbReference type="EMBL" id="KAA6367263.1"/>
    </source>
</evidence>
<evidence type="ECO:0000256" key="1">
    <source>
        <dbReference type="ARBA" id="ARBA00022737"/>
    </source>
</evidence>
<comment type="caution">
    <text evidence="3">The sequence shown here is derived from an EMBL/GenBank/DDBJ whole genome shotgun (WGS) entry which is preliminary data.</text>
</comment>
<gene>
    <name evidence="3" type="ORF">EZS28_037211</name>
</gene>
<feature type="region of interest" description="Disordered" evidence="2">
    <location>
        <begin position="154"/>
        <end position="198"/>
    </location>
</feature>
<dbReference type="InterPro" id="IPR003409">
    <property type="entry name" value="MORN"/>
</dbReference>
<dbReference type="PANTHER" id="PTHR43215:SF14">
    <property type="entry name" value="RADIAL SPOKE HEAD 1 HOMOLOG"/>
    <property type="match status" value="1"/>
</dbReference>
<dbReference type="SUPFAM" id="SSF82185">
    <property type="entry name" value="Histone H3 K4-specific methyltransferase SET7/9 N-terminal domain"/>
    <property type="match status" value="2"/>
</dbReference>
<name>A0A5J4UAS5_9EUKA</name>
<evidence type="ECO:0000256" key="2">
    <source>
        <dbReference type="SAM" id="MobiDB-lite"/>
    </source>
</evidence>
<evidence type="ECO:0008006" key="5">
    <source>
        <dbReference type="Google" id="ProtNLM"/>
    </source>
</evidence>
<dbReference type="Pfam" id="PF02493">
    <property type="entry name" value="MORN"/>
    <property type="match status" value="3"/>
</dbReference>